<name>A0AAD5VKT5_9AGAR</name>
<dbReference type="EMBL" id="JANIEX010000999">
    <property type="protein sequence ID" value="KAJ3561471.1"/>
    <property type="molecule type" value="Genomic_DNA"/>
</dbReference>
<keyword evidence="3" id="KW-1185">Reference proteome</keyword>
<feature type="compositionally biased region" description="Polar residues" evidence="1">
    <location>
        <begin position="155"/>
        <end position="167"/>
    </location>
</feature>
<evidence type="ECO:0000313" key="2">
    <source>
        <dbReference type="EMBL" id="KAJ3561471.1"/>
    </source>
</evidence>
<protein>
    <submittedName>
        <fullName evidence="2">Uncharacterized protein</fullName>
    </submittedName>
</protein>
<feature type="region of interest" description="Disordered" evidence="1">
    <location>
        <begin position="25"/>
        <end position="53"/>
    </location>
</feature>
<sequence length="167" mass="19014">MVVRQTISLASTPINVVFLEARMPRRDRERRPTSRNTYRHQRRERSQQEQAEYERRRAQNLCCKCGASGHISRQGPDRNRMSSSGSDRPPGTLNHNIELSALQRAKDLREIADTTEELSVLNIGMMDLSNNGESSESYVTEFGVVSDQEDEGTSFLDNISSPEIRNE</sequence>
<comment type="caution">
    <text evidence="2">The sequence shown here is derived from an EMBL/GenBank/DDBJ whole genome shotgun (WGS) entry which is preliminary data.</text>
</comment>
<proteinExistence type="predicted"/>
<evidence type="ECO:0000313" key="3">
    <source>
        <dbReference type="Proteomes" id="UP001213000"/>
    </source>
</evidence>
<feature type="compositionally biased region" description="Basic and acidic residues" evidence="1">
    <location>
        <begin position="44"/>
        <end position="53"/>
    </location>
</feature>
<feature type="region of interest" description="Disordered" evidence="1">
    <location>
        <begin position="66"/>
        <end position="94"/>
    </location>
</feature>
<reference evidence="2" key="1">
    <citation type="submission" date="2022-07" db="EMBL/GenBank/DDBJ databases">
        <title>Genome Sequence of Leucocoprinus birnbaumii.</title>
        <authorList>
            <person name="Buettner E."/>
        </authorList>
    </citation>
    <scope>NUCLEOTIDE SEQUENCE</scope>
    <source>
        <strain evidence="2">VT141</strain>
    </source>
</reference>
<gene>
    <name evidence="2" type="ORF">NP233_g10172</name>
</gene>
<dbReference type="AlphaFoldDB" id="A0AAD5VKT5"/>
<accession>A0AAD5VKT5</accession>
<evidence type="ECO:0000256" key="1">
    <source>
        <dbReference type="SAM" id="MobiDB-lite"/>
    </source>
</evidence>
<organism evidence="2 3">
    <name type="scientific">Leucocoprinus birnbaumii</name>
    <dbReference type="NCBI Taxonomy" id="56174"/>
    <lineage>
        <taxon>Eukaryota</taxon>
        <taxon>Fungi</taxon>
        <taxon>Dikarya</taxon>
        <taxon>Basidiomycota</taxon>
        <taxon>Agaricomycotina</taxon>
        <taxon>Agaricomycetes</taxon>
        <taxon>Agaricomycetidae</taxon>
        <taxon>Agaricales</taxon>
        <taxon>Agaricineae</taxon>
        <taxon>Agaricaceae</taxon>
        <taxon>Leucocoprinus</taxon>
    </lineage>
</organism>
<dbReference type="Proteomes" id="UP001213000">
    <property type="component" value="Unassembled WGS sequence"/>
</dbReference>
<feature type="region of interest" description="Disordered" evidence="1">
    <location>
        <begin position="145"/>
        <end position="167"/>
    </location>
</feature>